<evidence type="ECO:0000313" key="2">
    <source>
        <dbReference type="Proteomes" id="UP000095209"/>
    </source>
</evidence>
<dbReference type="PANTHER" id="PTHR10000:SF50">
    <property type="entry name" value="STRESS RESPONSE PROTEIN YHAX"/>
    <property type="match status" value="1"/>
</dbReference>
<dbReference type="GO" id="GO:0005829">
    <property type="term" value="C:cytosol"/>
    <property type="evidence" value="ECO:0007669"/>
    <property type="project" value="TreeGrafter"/>
</dbReference>
<dbReference type="Pfam" id="PF08282">
    <property type="entry name" value="Hydrolase_3"/>
    <property type="match status" value="1"/>
</dbReference>
<sequence length="287" mass="32140">MIYRLLAINIDGTLLRSNGRLLRVSKEAIEFVKNKDVYVTLVTSRNFSSAKKVAKALKLDSLLITHSGAIVGSSLDNLVFARHIEEEQTFNVVQVLESFNCHIRLLNERYSIGNQIKRKNNLIAKTVLGTGDPLFYPIQFVDSLSDNLRDHPVSTPKIDVHFTEPEEMKEVAHLLTERFPEFSTNVVNANKLEITTLNVSKLNGLQVLGEQLGISLDEMVVIGDGIDDIPMISNVGLGVAMGNASTEVKMVADWVTRSNDQNGLAYMVKEHFRKQMNVKQVKENMRS</sequence>
<dbReference type="CDD" id="cd07516">
    <property type="entry name" value="HAD_Pase"/>
    <property type="match status" value="1"/>
</dbReference>
<dbReference type="RefSeq" id="WP_069717015.1">
    <property type="nucleotide sequence ID" value="NZ_MJEH01000020.1"/>
</dbReference>
<dbReference type="InterPro" id="IPR036412">
    <property type="entry name" value="HAD-like_sf"/>
</dbReference>
<dbReference type="Gene3D" id="3.40.50.1000">
    <property type="entry name" value="HAD superfamily/HAD-like"/>
    <property type="match status" value="1"/>
</dbReference>
<comment type="caution">
    <text evidence="1">The sequence shown here is derived from an EMBL/GenBank/DDBJ whole genome shotgun (WGS) entry which is preliminary data.</text>
</comment>
<organism evidence="1 2">
    <name type="scientific">Bacillus solimangrovi</name>
    <dbReference type="NCBI Taxonomy" id="1305675"/>
    <lineage>
        <taxon>Bacteria</taxon>
        <taxon>Bacillati</taxon>
        <taxon>Bacillota</taxon>
        <taxon>Bacilli</taxon>
        <taxon>Bacillales</taxon>
        <taxon>Bacillaceae</taxon>
        <taxon>Bacillus</taxon>
    </lineage>
</organism>
<protein>
    <submittedName>
        <fullName evidence="1">Haloacid dehalogenase</fullName>
    </submittedName>
</protein>
<dbReference type="NCBIfam" id="TIGR00099">
    <property type="entry name" value="Cof-subfamily"/>
    <property type="match status" value="1"/>
</dbReference>
<keyword evidence="2" id="KW-1185">Reference proteome</keyword>
<reference evidence="1 2" key="1">
    <citation type="submission" date="2016-08" db="EMBL/GenBank/DDBJ databases">
        <title>Genome of Bacillus solimangrovi GH2-4.</title>
        <authorList>
            <person name="Lim S."/>
            <person name="Kim B.-C."/>
        </authorList>
    </citation>
    <scope>NUCLEOTIDE SEQUENCE [LARGE SCALE GENOMIC DNA]</scope>
    <source>
        <strain evidence="1 2">GH2-4</strain>
    </source>
</reference>
<dbReference type="AlphaFoldDB" id="A0A1E5LFT9"/>
<dbReference type="SUPFAM" id="SSF56784">
    <property type="entry name" value="HAD-like"/>
    <property type="match status" value="1"/>
</dbReference>
<evidence type="ECO:0000313" key="1">
    <source>
        <dbReference type="EMBL" id="OEH92933.1"/>
    </source>
</evidence>
<dbReference type="STRING" id="1305675.BFG57_14260"/>
<dbReference type="NCBIfam" id="TIGR01484">
    <property type="entry name" value="HAD-SF-IIB"/>
    <property type="match status" value="1"/>
</dbReference>
<gene>
    <name evidence="1" type="ORF">BFG57_14260</name>
</gene>
<dbReference type="InterPro" id="IPR023214">
    <property type="entry name" value="HAD_sf"/>
</dbReference>
<proteinExistence type="predicted"/>
<dbReference type="GO" id="GO:0016791">
    <property type="term" value="F:phosphatase activity"/>
    <property type="evidence" value="ECO:0007669"/>
    <property type="project" value="TreeGrafter"/>
</dbReference>
<dbReference type="EMBL" id="MJEH01000020">
    <property type="protein sequence ID" value="OEH92933.1"/>
    <property type="molecule type" value="Genomic_DNA"/>
</dbReference>
<accession>A0A1E5LFT9</accession>
<dbReference type="OrthoDB" id="9790031at2"/>
<dbReference type="Proteomes" id="UP000095209">
    <property type="component" value="Unassembled WGS sequence"/>
</dbReference>
<name>A0A1E5LFT9_9BACI</name>
<dbReference type="PANTHER" id="PTHR10000">
    <property type="entry name" value="PHOSPHOSERINE PHOSPHATASE"/>
    <property type="match status" value="1"/>
</dbReference>
<dbReference type="GO" id="GO:0000287">
    <property type="term" value="F:magnesium ion binding"/>
    <property type="evidence" value="ECO:0007669"/>
    <property type="project" value="TreeGrafter"/>
</dbReference>
<dbReference type="InterPro" id="IPR000150">
    <property type="entry name" value="Cof"/>
</dbReference>
<dbReference type="Gene3D" id="3.30.1240.10">
    <property type="match status" value="1"/>
</dbReference>
<dbReference type="InterPro" id="IPR006379">
    <property type="entry name" value="HAD-SF_hydro_IIB"/>
</dbReference>